<dbReference type="Proteomes" id="UP001216579">
    <property type="component" value="Unassembled WGS sequence"/>
</dbReference>
<accession>A0ABT5ZUJ7</accession>
<evidence type="ECO:0000313" key="2">
    <source>
        <dbReference type="EMBL" id="MDF3293275.1"/>
    </source>
</evidence>
<comment type="caution">
    <text evidence="2">The sequence shown here is derived from an EMBL/GenBank/DDBJ whole genome shotgun (WGS) entry which is preliminary data.</text>
</comment>
<dbReference type="PANTHER" id="PTHR36221:SF1">
    <property type="entry name" value="DUF742 DOMAIN-CONTAINING PROTEIN"/>
    <property type="match status" value="1"/>
</dbReference>
<sequence length="204" mass="21979">MSTGGDPSGSAPRRGEGTADDQTFADVLNAFSFDNARRRRKKSRPSEAPDSAAARDREETPPPALTHPVAPALPEDEQQLDAWELDQDDTQGSASIVRAYAWTGGRTRGNYNFQIETLVTTTDLGHHSTAVTRADQRAVSELCWEPRSVAEVAALLSVPLGVAKVLLSDMAEHGLISVHQTATPDGASPDSKLLERVLIGLRRL</sequence>
<organism evidence="2 3">
    <name type="scientific">Streptomyces silvisoli</name>
    <dbReference type="NCBI Taxonomy" id="3034235"/>
    <lineage>
        <taxon>Bacteria</taxon>
        <taxon>Bacillati</taxon>
        <taxon>Actinomycetota</taxon>
        <taxon>Actinomycetes</taxon>
        <taxon>Kitasatosporales</taxon>
        <taxon>Streptomycetaceae</taxon>
        <taxon>Streptomyces</taxon>
    </lineage>
</organism>
<gene>
    <name evidence="2" type="ORF">P3G67_29515</name>
</gene>
<dbReference type="PANTHER" id="PTHR36221">
    <property type="entry name" value="DUF742 DOMAIN-CONTAINING PROTEIN"/>
    <property type="match status" value="1"/>
</dbReference>
<feature type="region of interest" description="Disordered" evidence="1">
    <location>
        <begin position="1"/>
        <end position="72"/>
    </location>
</feature>
<reference evidence="2 3" key="1">
    <citation type="submission" date="2023-03" db="EMBL/GenBank/DDBJ databases">
        <title>Draft genome sequence of Streptomyces sp. RB6PN23 isolated from peat swamp forest in Thailand.</title>
        <authorList>
            <person name="Klaysubun C."/>
            <person name="Duangmal K."/>
        </authorList>
    </citation>
    <scope>NUCLEOTIDE SEQUENCE [LARGE SCALE GENOMIC DNA]</scope>
    <source>
        <strain evidence="2 3">RB6PN23</strain>
    </source>
</reference>
<evidence type="ECO:0000313" key="3">
    <source>
        <dbReference type="Proteomes" id="UP001216579"/>
    </source>
</evidence>
<name>A0ABT5ZUJ7_9ACTN</name>
<keyword evidence="3" id="KW-1185">Reference proteome</keyword>
<protein>
    <submittedName>
        <fullName evidence="2">DUF742 domain-containing protein</fullName>
    </submittedName>
</protein>
<dbReference type="RefSeq" id="WP_276096213.1">
    <property type="nucleotide sequence ID" value="NZ_JARJBC010000024.1"/>
</dbReference>
<dbReference type="EMBL" id="JARJBC010000024">
    <property type="protein sequence ID" value="MDF3293275.1"/>
    <property type="molecule type" value="Genomic_DNA"/>
</dbReference>
<evidence type="ECO:0000256" key="1">
    <source>
        <dbReference type="SAM" id="MobiDB-lite"/>
    </source>
</evidence>
<dbReference type="Pfam" id="PF05331">
    <property type="entry name" value="DUF742"/>
    <property type="match status" value="1"/>
</dbReference>
<dbReference type="InterPro" id="IPR007995">
    <property type="entry name" value="DUF742"/>
</dbReference>
<proteinExistence type="predicted"/>